<dbReference type="STRING" id="1296565.SAMN05660657_00547"/>
<evidence type="ECO:0000256" key="1">
    <source>
        <dbReference type="ARBA" id="ARBA00008791"/>
    </source>
</evidence>
<dbReference type="InterPro" id="IPR006016">
    <property type="entry name" value="UspA"/>
</dbReference>
<dbReference type="AlphaFoldDB" id="A0A1I6XQ57"/>
<evidence type="ECO:0000259" key="2">
    <source>
        <dbReference type="Pfam" id="PF00582"/>
    </source>
</evidence>
<dbReference type="PANTHER" id="PTHR46268">
    <property type="entry name" value="STRESS RESPONSE PROTEIN NHAX"/>
    <property type="match status" value="1"/>
</dbReference>
<gene>
    <name evidence="3" type="ORF">SAMN05660657_00547</name>
</gene>
<feature type="domain" description="UspA" evidence="2">
    <location>
        <begin position="20"/>
        <end position="164"/>
    </location>
</feature>
<dbReference type="Proteomes" id="UP000199546">
    <property type="component" value="Unassembled WGS sequence"/>
</dbReference>
<evidence type="ECO:0000313" key="3">
    <source>
        <dbReference type="EMBL" id="SFT40207.1"/>
    </source>
</evidence>
<proteinExistence type="inferred from homology"/>
<dbReference type="InterPro" id="IPR006015">
    <property type="entry name" value="Universal_stress_UspA"/>
</dbReference>
<protein>
    <submittedName>
        <fullName evidence="3">Nucleotide-binding universal stress protein, UspA family</fullName>
    </submittedName>
</protein>
<sequence>MTVAQAPGAITTVRAVSACRTVVAGTDGSESSLRAVARAGALAGSCGATLVVASAHLPTEVDDRELSRARDVLRDGAHQVVGSHPAEDTVRRAADAARAAGAGEVRTVTVVGSPVEAPLDVVAREEADLLVVGDRGLTSVQGRLLGSVPSDATRRSTCDVLVVHTTG</sequence>
<evidence type="ECO:0000313" key="4">
    <source>
        <dbReference type="Proteomes" id="UP000199546"/>
    </source>
</evidence>
<dbReference type="Pfam" id="PF00582">
    <property type="entry name" value="Usp"/>
    <property type="match status" value="1"/>
</dbReference>
<dbReference type="EMBL" id="FPBA01000002">
    <property type="protein sequence ID" value="SFT40207.1"/>
    <property type="molecule type" value="Genomic_DNA"/>
</dbReference>
<comment type="similarity">
    <text evidence="1">Belongs to the universal stress protein A family.</text>
</comment>
<keyword evidence="4" id="KW-1185">Reference proteome</keyword>
<dbReference type="PRINTS" id="PR01438">
    <property type="entry name" value="UNVRSLSTRESS"/>
</dbReference>
<dbReference type="SUPFAM" id="SSF52402">
    <property type="entry name" value="Adenine nucleotide alpha hydrolases-like"/>
    <property type="match status" value="1"/>
</dbReference>
<dbReference type="InterPro" id="IPR014729">
    <property type="entry name" value="Rossmann-like_a/b/a_fold"/>
</dbReference>
<reference evidence="4" key="1">
    <citation type="submission" date="2016-10" db="EMBL/GenBank/DDBJ databases">
        <authorList>
            <person name="Varghese N."/>
            <person name="Submissions S."/>
        </authorList>
    </citation>
    <scope>NUCLEOTIDE SEQUENCE [LARGE SCALE GENOMIC DNA]</scope>
    <source>
        <strain evidence="4">DSM 46136</strain>
    </source>
</reference>
<dbReference type="CDD" id="cd00293">
    <property type="entry name" value="USP-like"/>
    <property type="match status" value="1"/>
</dbReference>
<accession>A0A1I6XQ57</accession>
<dbReference type="Gene3D" id="3.40.50.620">
    <property type="entry name" value="HUPs"/>
    <property type="match status" value="1"/>
</dbReference>
<organism evidence="3 4">
    <name type="scientific">Geodermatophilus amargosae</name>
    <dbReference type="NCBI Taxonomy" id="1296565"/>
    <lineage>
        <taxon>Bacteria</taxon>
        <taxon>Bacillati</taxon>
        <taxon>Actinomycetota</taxon>
        <taxon>Actinomycetes</taxon>
        <taxon>Geodermatophilales</taxon>
        <taxon>Geodermatophilaceae</taxon>
        <taxon>Geodermatophilus</taxon>
    </lineage>
</organism>
<name>A0A1I6XQ57_9ACTN</name>
<dbReference type="PANTHER" id="PTHR46268:SF6">
    <property type="entry name" value="UNIVERSAL STRESS PROTEIN UP12"/>
    <property type="match status" value="1"/>
</dbReference>